<keyword evidence="2" id="KW-1133">Transmembrane helix</keyword>
<dbReference type="EMBL" id="NEDP02076563">
    <property type="protein sequence ID" value="OWF36579.1"/>
    <property type="molecule type" value="Genomic_DNA"/>
</dbReference>
<evidence type="ECO:0000256" key="2">
    <source>
        <dbReference type="SAM" id="Phobius"/>
    </source>
</evidence>
<sequence>MFMFGSLHDMMGAWRQCKLCPWRRALHVYMLYTTYIVTWSATGRATVISPTSSEPNYTAASSTWRENPKFTCKPSCNILNVTGMQQQACRRQNSYIGFFSCRNDSRCRFKCSSENFNTTVSLNMTAVCDTDAGQEDNSLTCYRVNRQSLQFEKPDYLTWSDFCSKMQFDVTCYLVTTTTCSSADQCCRYSIRNCTMFITTTTTERTTTPTTTTERTTTPTTSTTRSTIDSILEKGTSTPKTSTTGINSPGVFTSSASTQTVTEGRSTASQTDSDHVPTITAVVSLLVLSIVVISIIVIIVLRRNRRRKPAENPEFVINNTAYGDVTLHPKTHPGPDNPQSSRGVPAKPAADEEHTYCYASFDDRKQTVNTESQYPNVQDHINATTSPDGSYFVLDKGSPKHGYNYKKEQAIVMEHLVEKETGHMKNKLDNPSNYFVLEKPNSIYDTKRQDTDETANYFVLETTPDEHEPGVKRNHEEEITETDDTRSGKVDDNYFLVDKSDVGTTADDRETSNVSSNHSTIENQDHTSNDNYFVLDKITDDSKVVKHMETHCGNGLQNSDNTETCAKPRANGTPTTTDDPYDHVRIGHAHTNGFDDGVYDELRKQHVRYEADEVENDYDHC</sequence>
<feature type="region of interest" description="Disordered" evidence="1">
    <location>
        <begin position="503"/>
        <end position="525"/>
    </location>
</feature>
<evidence type="ECO:0000256" key="1">
    <source>
        <dbReference type="SAM" id="MobiDB-lite"/>
    </source>
</evidence>
<reference evidence="3 4" key="1">
    <citation type="journal article" date="2017" name="Nat. Ecol. Evol.">
        <title>Scallop genome provides insights into evolution of bilaterian karyotype and development.</title>
        <authorList>
            <person name="Wang S."/>
            <person name="Zhang J."/>
            <person name="Jiao W."/>
            <person name="Li J."/>
            <person name="Xun X."/>
            <person name="Sun Y."/>
            <person name="Guo X."/>
            <person name="Huan P."/>
            <person name="Dong B."/>
            <person name="Zhang L."/>
            <person name="Hu X."/>
            <person name="Sun X."/>
            <person name="Wang J."/>
            <person name="Zhao C."/>
            <person name="Wang Y."/>
            <person name="Wang D."/>
            <person name="Huang X."/>
            <person name="Wang R."/>
            <person name="Lv J."/>
            <person name="Li Y."/>
            <person name="Zhang Z."/>
            <person name="Liu B."/>
            <person name="Lu W."/>
            <person name="Hui Y."/>
            <person name="Liang J."/>
            <person name="Zhou Z."/>
            <person name="Hou R."/>
            <person name="Li X."/>
            <person name="Liu Y."/>
            <person name="Li H."/>
            <person name="Ning X."/>
            <person name="Lin Y."/>
            <person name="Zhao L."/>
            <person name="Xing Q."/>
            <person name="Dou J."/>
            <person name="Li Y."/>
            <person name="Mao J."/>
            <person name="Guo H."/>
            <person name="Dou H."/>
            <person name="Li T."/>
            <person name="Mu C."/>
            <person name="Jiang W."/>
            <person name="Fu Q."/>
            <person name="Fu X."/>
            <person name="Miao Y."/>
            <person name="Liu J."/>
            <person name="Yu Q."/>
            <person name="Li R."/>
            <person name="Liao H."/>
            <person name="Li X."/>
            <person name="Kong Y."/>
            <person name="Jiang Z."/>
            <person name="Chourrout D."/>
            <person name="Li R."/>
            <person name="Bao Z."/>
        </authorList>
    </citation>
    <scope>NUCLEOTIDE SEQUENCE [LARGE SCALE GENOMIC DNA]</scope>
    <source>
        <strain evidence="3 4">PY_sf001</strain>
    </source>
</reference>
<dbReference type="AlphaFoldDB" id="A0A210PJB1"/>
<feature type="compositionally biased region" description="Low complexity" evidence="1">
    <location>
        <begin position="234"/>
        <end position="245"/>
    </location>
</feature>
<evidence type="ECO:0000313" key="3">
    <source>
        <dbReference type="EMBL" id="OWF36579.1"/>
    </source>
</evidence>
<feature type="compositionally biased region" description="Polar residues" evidence="1">
    <location>
        <begin position="512"/>
        <end position="522"/>
    </location>
</feature>
<name>A0A210PJB1_MIZYE</name>
<organism evidence="3 4">
    <name type="scientific">Mizuhopecten yessoensis</name>
    <name type="common">Japanese scallop</name>
    <name type="synonym">Patinopecten yessoensis</name>
    <dbReference type="NCBI Taxonomy" id="6573"/>
    <lineage>
        <taxon>Eukaryota</taxon>
        <taxon>Metazoa</taxon>
        <taxon>Spiralia</taxon>
        <taxon>Lophotrochozoa</taxon>
        <taxon>Mollusca</taxon>
        <taxon>Bivalvia</taxon>
        <taxon>Autobranchia</taxon>
        <taxon>Pteriomorphia</taxon>
        <taxon>Pectinida</taxon>
        <taxon>Pectinoidea</taxon>
        <taxon>Pectinidae</taxon>
        <taxon>Mizuhopecten</taxon>
    </lineage>
</organism>
<feature type="region of interest" description="Disordered" evidence="1">
    <location>
        <begin position="205"/>
        <end position="273"/>
    </location>
</feature>
<evidence type="ECO:0000313" key="4">
    <source>
        <dbReference type="Proteomes" id="UP000242188"/>
    </source>
</evidence>
<gene>
    <name evidence="3" type="ORF">KP79_PYT11889</name>
</gene>
<keyword evidence="2" id="KW-0472">Membrane</keyword>
<comment type="caution">
    <text evidence="3">The sequence shown here is derived from an EMBL/GenBank/DDBJ whole genome shotgun (WGS) entry which is preliminary data.</text>
</comment>
<proteinExistence type="predicted"/>
<feature type="compositionally biased region" description="Polar residues" evidence="1">
    <location>
        <begin position="246"/>
        <end position="271"/>
    </location>
</feature>
<feature type="compositionally biased region" description="Low complexity" evidence="1">
    <location>
        <begin position="205"/>
        <end position="227"/>
    </location>
</feature>
<feature type="region of interest" description="Disordered" evidence="1">
    <location>
        <begin position="465"/>
        <end position="491"/>
    </location>
</feature>
<feature type="transmembrane region" description="Helical" evidence="2">
    <location>
        <begin position="279"/>
        <end position="301"/>
    </location>
</feature>
<feature type="region of interest" description="Disordered" evidence="1">
    <location>
        <begin position="326"/>
        <end position="349"/>
    </location>
</feature>
<protein>
    <submittedName>
        <fullName evidence="3">Uncharacterized protein</fullName>
    </submittedName>
</protein>
<accession>A0A210PJB1</accession>
<keyword evidence="4" id="KW-1185">Reference proteome</keyword>
<dbReference type="OrthoDB" id="10634790at2759"/>
<keyword evidence="2" id="KW-0812">Transmembrane</keyword>
<dbReference type="Proteomes" id="UP000242188">
    <property type="component" value="Unassembled WGS sequence"/>
</dbReference>